<comment type="caution">
    <text evidence="2">The sequence shown here is derived from an EMBL/GenBank/DDBJ whole genome shotgun (WGS) entry which is preliminary data.</text>
</comment>
<gene>
    <name evidence="2" type="ORF">EI16_04885</name>
</gene>
<evidence type="ECO:0000259" key="1">
    <source>
        <dbReference type="Pfam" id="PF00085"/>
    </source>
</evidence>
<dbReference type="GO" id="GO:0016853">
    <property type="term" value="F:isomerase activity"/>
    <property type="evidence" value="ECO:0007669"/>
    <property type="project" value="UniProtKB-KW"/>
</dbReference>
<sequence>MQTIETLEALEGLKADKDALLILFGGQECNVCHAIKPKLIEMVSERFPNMEMVYVDCHLTTDICSQKGVFTLPVVQVYFGGQKFVEEVKSFSLVKLLDDCQRPYSMMFSD</sequence>
<name>A0A066ZTN6_HYDMR</name>
<reference evidence="2 3" key="1">
    <citation type="submission" date="2014-04" db="EMBL/GenBank/DDBJ databases">
        <title>Draft genome sequence of Hydrogenovibrio marinus MH-110, a model organism for aerobic H2 metabolism.</title>
        <authorList>
            <person name="Cha H.J."/>
            <person name="Jo B.H."/>
            <person name="Hwang B.H."/>
        </authorList>
    </citation>
    <scope>NUCLEOTIDE SEQUENCE [LARGE SCALE GENOMIC DNA]</scope>
    <source>
        <strain evidence="2 3">MH-110</strain>
    </source>
</reference>
<dbReference type="InterPro" id="IPR013766">
    <property type="entry name" value="Thioredoxin_domain"/>
</dbReference>
<keyword evidence="3" id="KW-1185">Reference proteome</keyword>
<dbReference type="Gene3D" id="3.40.30.10">
    <property type="entry name" value="Glutaredoxin"/>
    <property type="match status" value="1"/>
</dbReference>
<protein>
    <submittedName>
        <fullName evidence="2">Thiol-disulfide isomerase</fullName>
    </submittedName>
</protein>
<dbReference type="STRING" id="28885.EI16_04885"/>
<evidence type="ECO:0000313" key="3">
    <source>
        <dbReference type="Proteomes" id="UP000027341"/>
    </source>
</evidence>
<proteinExistence type="predicted"/>
<accession>A0A066ZTN6</accession>
<dbReference type="Pfam" id="PF00085">
    <property type="entry name" value="Thioredoxin"/>
    <property type="match status" value="1"/>
</dbReference>
<organism evidence="2 3">
    <name type="scientific">Hydrogenovibrio marinus</name>
    <dbReference type="NCBI Taxonomy" id="28885"/>
    <lineage>
        <taxon>Bacteria</taxon>
        <taxon>Pseudomonadati</taxon>
        <taxon>Pseudomonadota</taxon>
        <taxon>Gammaproteobacteria</taxon>
        <taxon>Thiotrichales</taxon>
        <taxon>Piscirickettsiaceae</taxon>
        <taxon>Hydrogenovibrio</taxon>
    </lineage>
</organism>
<evidence type="ECO:0000313" key="2">
    <source>
        <dbReference type="EMBL" id="KDN95639.1"/>
    </source>
</evidence>
<dbReference type="InterPro" id="IPR036249">
    <property type="entry name" value="Thioredoxin-like_sf"/>
</dbReference>
<dbReference type="AlphaFoldDB" id="A0A066ZTN6"/>
<dbReference type="SUPFAM" id="SSF52833">
    <property type="entry name" value="Thioredoxin-like"/>
    <property type="match status" value="1"/>
</dbReference>
<dbReference type="RefSeq" id="WP_029910130.1">
    <property type="nucleotide sequence ID" value="NZ_AP020335.1"/>
</dbReference>
<dbReference type="Proteomes" id="UP000027341">
    <property type="component" value="Unassembled WGS sequence"/>
</dbReference>
<feature type="domain" description="Thioredoxin" evidence="1">
    <location>
        <begin position="13"/>
        <end position="86"/>
    </location>
</feature>
<dbReference type="CDD" id="cd02947">
    <property type="entry name" value="TRX_family"/>
    <property type="match status" value="1"/>
</dbReference>
<keyword evidence="2" id="KW-0413">Isomerase</keyword>
<dbReference type="EMBL" id="JMIU01000001">
    <property type="protein sequence ID" value="KDN95639.1"/>
    <property type="molecule type" value="Genomic_DNA"/>
</dbReference>